<comment type="cofactor">
    <cofactor evidence="2">
        <name>Mn(2+)</name>
        <dbReference type="ChEBI" id="CHEBI:29035"/>
    </cofactor>
</comment>
<proteinExistence type="predicted"/>
<dbReference type="AlphaFoldDB" id="A0A2H0UWK3"/>
<dbReference type="PANTHER" id="PTHR11845:SF13">
    <property type="entry name" value="5'-DEOXYNUCLEOTIDASE HDDC2"/>
    <property type="match status" value="1"/>
</dbReference>
<sequence length="198" mass="23219">MENKTDILAKFFYEIGNLKKVLRAHQQTLLTVDPTDNIASHSFRTAFIGYFLAKELTADADKVLKMCLLHDIEEVRSGDMNWVNKKYAKVYGDEIRDDQLEGLPHSQEFLQLSKEYTERQSKEAKIAKDADLLEQVFLLKEYAQQGNKEAEHWLHEDGADECQQIKLMNFDFTKEIAKKAMEMKPSDWWENIWTPKNR</sequence>
<evidence type="ECO:0000256" key="2">
    <source>
        <dbReference type="ARBA" id="ARBA00001936"/>
    </source>
</evidence>
<dbReference type="SUPFAM" id="SSF109604">
    <property type="entry name" value="HD-domain/PDEase-like"/>
    <property type="match status" value="1"/>
</dbReference>
<dbReference type="CDD" id="cd00077">
    <property type="entry name" value="HDc"/>
    <property type="match status" value="1"/>
</dbReference>
<reference evidence="10" key="1">
    <citation type="submission" date="2017-09" db="EMBL/GenBank/DDBJ databases">
        <title>Depth-based differentiation of microbial function through sediment-hosted aquifers and enrichment of novel symbionts in the deep terrestrial subsurface.</title>
        <authorList>
            <person name="Probst A.J."/>
            <person name="Ladd B."/>
            <person name="Jarett J.K."/>
            <person name="Geller-Mcgrath D.E."/>
            <person name="Sieber C.M.K."/>
            <person name="Emerson J.B."/>
            <person name="Anantharaman K."/>
            <person name="Thomas B.C."/>
            <person name="Malmstrom R."/>
            <person name="Stieglmeier M."/>
            <person name="Klingl A."/>
            <person name="Woyke T."/>
            <person name="Ryan C.M."/>
            <person name="Banfield J.F."/>
        </authorList>
    </citation>
    <scope>NUCLEOTIDE SEQUENCE [LARGE SCALE GENOMIC DNA]</scope>
</reference>
<comment type="catalytic activity">
    <reaction evidence="1">
        <text>a 2'-deoxyribonucleoside 5'-phosphate + H2O = a 2'-deoxyribonucleoside + phosphate</text>
        <dbReference type="Rhea" id="RHEA:36167"/>
        <dbReference type="ChEBI" id="CHEBI:15377"/>
        <dbReference type="ChEBI" id="CHEBI:18274"/>
        <dbReference type="ChEBI" id="CHEBI:43474"/>
        <dbReference type="ChEBI" id="CHEBI:65317"/>
        <dbReference type="EC" id="3.1.3.89"/>
    </reaction>
</comment>
<comment type="cofactor">
    <cofactor evidence="3">
        <name>Co(2+)</name>
        <dbReference type="ChEBI" id="CHEBI:48828"/>
    </cofactor>
</comment>
<evidence type="ECO:0000256" key="1">
    <source>
        <dbReference type="ARBA" id="ARBA00001638"/>
    </source>
</evidence>
<comment type="caution">
    <text evidence="9">The sequence shown here is derived from an EMBL/GenBank/DDBJ whole genome shotgun (WGS) entry which is preliminary data.</text>
</comment>
<dbReference type="EMBL" id="PFAV01000047">
    <property type="protein sequence ID" value="PIR91226.1"/>
    <property type="molecule type" value="Genomic_DNA"/>
</dbReference>
<dbReference type="Gene3D" id="1.10.3210.10">
    <property type="entry name" value="Hypothetical protein af1432"/>
    <property type="match status" value="1"/>
</dbReference>
<evidence type="ECO:0000256" key="6">
    <source>
        <dbReference type="ARBA" id="ARBA00022723"/>
    </source>
</evidence>
<dbReference type="Proteomes" id="UP000228906">
    <property type="component" value="Unassembled WGS sequence"/>
</dbReference>
<evidence type="ECO:0000313" key="10">
    <source>
        <dbReference type="Proteomes" id="UP000228906"/>
    </source>
</evidence>
<comment type="subunit">
    <text evidence="4">Homodimer.</text>
</comment>
<evidence type="ECO:0000313" key="9">
    <source>
        <dbReference type="EMBL" id="PIR91226.1"/>
    </source>
</evidence>
<name>A0A2H0UWK3_9BACT</name>
<dbReference type="EC" id="3.1.3.89" evidence="5"/>
<feature type="domain" description="HD/PDEase" evidence="8">
    <location>
        <begin position="34"/>
        <end position="145"/>
    </location>
</feature>
<evidence type="ECO:0000256" key="4">
    <source>
        <dbReference type="ARBA" id="ARBA00011738"/>
    </source>
</evidence>
<dbReference type="Pfam" id="PF13023">
    <property type="entry name" value="HD_3"/>
    <property type="match status" value="1"/>
</dbReference>
<dbReference type="InterPro" id="IPR039356">
    <property type="entry name" value="YfbR/HDDC2"/>
</dbReference>
<keyword evidence="7" id="KW-0378">Hydrolase</keyword>
<protein>
    <recommendedName>
        <fullName evidence="5">5'-deoxynucleotidase</fullName>
        <ecNumber evidence="5">3.1.3.89</ecNumber>
    </recommendedName>
</protein>
<dbReference type="InterPro" id="IPR003607">
    <property type="entry name" value="HD/PDEase_dom"/>
</dbReference>
<gene>
    <name evidence="9" type="ORF">COU03_02655</name>
</gene>
<evidence type="ECO:0000256" key="7">
    <source>
        <dbReference type="ARBA" id="ARBA00022801"/>
    </source>
</evidence>
<dbReference type="InterPro" id="IPR006674">
    <property type="entry name" value="HD_domain"/>
</dbReference>
<dbReference type="GO" id="GO:0002953">
    <property type="term" value="F:5'-deoxynucleotidase activity"/>
    <property type="evidence" value="ECO:0007669"/>
    <property type="project" value="UniProtKB-EC"/>
</dbReference>
<dbReference type="SMART" id="SM00471">
    <property type="entry name" value="HDc"/>
    <property type="match status" value="1"/>
</dbReference>
<evidence type="ECO:0000256" key="5">
    <source>
        <dbReference type="ARBA" id="ARBA00012964"/>
    </source>
</evidence>
<dbReference type="PANTHER" id="PTHR11845">
    <property type="entry name" value="5'-DEOXYNUCLEOTIDASE HDDC2"/>
    <property type="match status" value="1"/>
</dbReference>
<organism evidence="9 10">
    <name type="scientific">bacterium (Candidatus Gribaldobacteria) CG10_big_fil_rev_8_21_14_0_10_41_12</name>
    <dbReference type="NCBI Taxonomy" id="2014277"/>
    <lineage>
        <taxon>Bacteria</taxon>
        <taxon>Candidatus Gribaldobacteria</taxon>
    </lineage>
</organism>
<evidence type="ECO:0000259" key="8">
    <source>
        <dbReference type="SMART" id="SM00471"/>
    </source>
</evidence>
<keyword evidence="6" id="KW-0479">Metal-binding</keyword>
<dbReference type="GO" id="GO:0046872">
    <property type="term" value="F:metal ion binding"/>
    <property type="evidence" value="ECO:0007669"/>
    <property type="project" value="UniProtKB-KW"/>
</dbReference>
<evidence type="ECO:0000256" key="3">
    <source>
        <dbReference type="ARBA" id="ARBA00001941"/>
    </source>
</evidence>
<dbReference type="GO" id="GO:0005737">
    <property type="term" value="C:cytoplasm"/>
    <property type="evidence" value="ECO:0007669"/>
    <property type="project" value="TreeGrafter"/>
</dbReference>
<accession>A0A2H0UWK3</accession>